<accession>A0A2T0XBI7</accession>
<dbReference type="GO" id="GO:0016747">
    <property type="term" value="F:acyltransferase activity, transferring groups other than amino-acyl groups"/>
    <property type="evidence" value="ECO:0007669"/>
    <property type="project" value="InterPro"/>
</dbReference>
<evidence type="ECO:0000256" key="1">
    <source>
        <dbReference type="ARBA" id="ARBA00022679"/>
    </source>
</evidence>
<evidence type="ECO:0000259" key="5">
    <source>
        <dbReference type="PROSITE" id="PS51186"/>
    </source>
</evidence>
<evidence type="ECO:0000256" key="2">
    <source>
        <dbReference type="ARBA" id="ARBA00023315"/>
    </source>
</evidence>
<evidence type="ECO:0000256" key="4">
    <source>
        <dbReference type="ARBA" id="ARBA00051334"/>
    </source>
</evidence>
<evidence type="ECO:0000313" key="6">
    <source>
        <dbReference type="EMBL" id="PRY96298.1"/>
    </source>
</evidence>
<evidence type="ECO:0000256" key="3">
    <source>
        <dbReference type="ARBA" id="ARBA00050603"/>
    </source>
</evidence>
<dbReference type="OrthoDB" id="5459937at2"/>
<dbReference type="PROSITE" id="PS51186">
    <property type="entry name" value="GNAT"/>
    <property type="match status" value="1"/>
</dbReference>
<sequence>MEIRDALPADAASIMEIYNDAVINTTAIWNDITVDTPNRVNWMADRNKLGYPVLVVVDGQNKVLGYASFGDWRPHDGYKYTVEHSVYVHKDARGLGLGLQMMKALIVRAQAIGKHVMVAAIEAGNQPSIELHKKLGFVEVGLMPEVGTKFGRWLDLAFLQLKLSEGPPAA</sequence>
<dbReference type="RefSeq" id="WP_106228737.1">
    <property type="nucleotide sequence ID" value="NZ_PVTV01000018.1"/>
</dbReference>
<dbReference type="AlphaFoldDB" id="A0A2T0XBI7"/>
<dbReference type="PANTHER" id="PTHR43072:SF23">
    <property type="entry name" value="UPF0039 PROTEIN C11D3.02C"/>
    <property type="match status" value="1"/>
</dbReference>
<evidence type="ECO:0000313" key="7">
    <source>
        <dbReference type="Proteomes" id="UP000238308"/>
    </source>
</evidence>
<dbReference type="InterPro" id="IPR016181">
    <property type="entry name" value="Acyl_CoA_acyltransferase"/>
</dbReference>
<dbReference type="Pfam" id="PF00583">
    <property type="entry name" value="Acetyltransf_1"/>
    <property type="match status" value="1"/>
</dbReference>
<dbReference type="Gene3D" id="3.40.630.30">
    <property type="match status" value="1"/>
</dbReference>
<dbReference type="FunFam" id="3.40.630.30:FF:000026">
    <property type="entry name" value="Phosphinothricin acetyltransferase"/>
    <property type="match status" value="1"/>
</dbReference>
<dbReference type="InterPro" id="IPR000182">
    <property type="entry name" value="GNAT_dom"/>
</dbReference>
<dbReference type="SUPFAM" id="SSF55729">
    <property type="entry name" value="Acyl-CoA N-acyltransferases (Nat)"/>
    <property type="match status" value="1"/>
</dbReference>
<organism evidence="6 7">
    <name type="scientific">Jezberella montanilacus</name>
    <dbReference type="NCBI Taxonomy" id="323426"/>
    <lineage>
        <taxon>Bacteria</taxon>
        <taxon>Pseudomonadati</taxon>
        <taxon>Pseudomonadota</taxon>
        <taxon>Betaproteobacteria</taxon>
        <taxon>Burkholderiales</taxon>
        <taxon>Alcaligenaceae</taxon>
        <taxon>Jezberella</taxon>
    </lineage>
</organism>
<comment type="caution">
    <text evidence="6">The sequence shown here is derived from an EMBL/GenBank/DDBJ whole genome shotgun (WGS) entry which is preliminary data.</text>
</comment>
<keyword evidence="1 6" id="KW-0808">Transferase</keyword>
<keyword evidence="7" id="KW-1185">Reference proteome</keyword>
<dbReference type="Proteomes" id="UP000238308">
    <property type="component" value="Unassembled WGS sequence"/>
</dbReference>
<comment type="catalytic activity">
    <reaction evidence="3">
        <text>L-methionine sulfoximine + acetyl-CoA = N-acetyl-L-methionine sulfoximine + CoA + H(+)</text>
        <dbReference type="Rhea" id="RHEA:47660"/>
        <dbReference type="ChEBI" id="CHEBI:15378"/>
        <dbReference type="ChEBI" id="CHEBI:57287"/>
        <dbReference type="ChEBI" id="CHEBI:57288"/>
        <dbReference type="ChEBI" id="CHEBI:87826"/>
        <dbReference type="ChEBI" id="CHEBI:87827"/>
    </reaction>
</comment>
<dbReference type="EMBL" id="PVTV01000018">
    <property type="protein sequence ID" value="PRY96298.1"/>
    <property type="molecule type" value="Genomic_DNA"/>
</dbReference>
<proteinExistence type="predicted"/>
<reference evidence="6 7" key="1">
    <citation type="submission" date="2018-03" db="EMBL/GenBank/DDBJ databases">
        <title>Genomic Encyclopedia of Type Strains, Phase III (KMG-III): the genomes of soil and plant-associated and newly described type strains.</title>
        <authorList>
            <person name="Whitman W."/>
        </authorList>
    </citation>
    <scope>NUCLEOTIDE SEQUENCE [LARGE SCALE GENOMIC DNA]</scope>
    <source>
        <strain evidence="6 7">MWH-P2sevCIIIb</strain>
    </source>
</reference>
<dbReference type="CDD" id="cd04301">
    <property type="entry name" value="NAT_SF"/>
    <property type="match status" value="1"/>
</dbReference>
<keyword evidence="2" id="KW-0012">Acyltransferase</keyword>
<gene>
    <name evidence="6" type="ORF">BCM14_2920</name>
</gene>
<feature type="domain" description="N-acetyltransferase" evidence="5">
    <location>
        <begin position="1"/>
        <end position="155"/>
    </location>
</feature>
<comment type="catalytic activity">
    <reaction evidence="4">
        <text>L-methionine sulfone + acetyl-CoA = N-acetyl-L-methionine sulfone + CoA + H(+)</text>
        <dbReference type="Rhea" id="RHEA:47656"/>
        <dbReference type="ChEBI" id="CHEBI:15378"/>
        <dbReference type="ChEBI" id="CHEBI:57287"/>
        <dbReference type="ChEBI" id="CHEBI:57288"/>
        <dbReference type="ChEBI" id="CHEBI:87824"/>
        <dbReference type="ChEBI" id="CHEBI:87825"/>
    </reaction>
</comment>
<name>A0A2T0XBI7_9BURK</name>
<dbReference type="PANTHER" id="PTHR43072">
    <property type="entry name" value="N-ACETYLTRANSFERASE"/>
    <property type="match status" value="1"/>
</dbReference>
<protein>
    <submittedName>
        <fullName evidence="6">Phosphinothricin acetyltransferase</fullName>
    </submittedName>
</protein>